<protein>
    <recommendedName>
        <fullName evidence="9">Probable cytosol aminopeptidase</fullName>
        <ecNumber evidence="9">3.4.11.1</ecNumber>
    </recommendedName>
    <alternativeName>
        <fullName evidence="9">Leucine aminopeptidase</fullName>
        <shortName evidence="9">LAP</shortName>
        <ecNumber evidence="9">3.4.11.10</ecNumber>
    </alternativeName>
    <alternativeName>
        <fullName evidence="9">Leucyl aminopeptidase</fullName>
    </alternativeName>
</protein>
<comment type="subcellular location">
    <subcellularLocation>
        <location evidence="9">Cytoplasm</location>
    </subcellularLocation>
</comment>
<evidence type="ECO:0000256" key="6">
    <source>
        <dbReference type="ARBA" id="ARBA00022723"/>
    </source>
</evidence>
<dbReference type="EMBL" id="CP013920">
    <property type="protein sequence ID" value="AMA65188.1"/>
    <property type="molecule type" value="Genomic_DNA"/>
</dbReference>
<comment type="cofactor">
    <cofactor evidence="9">
        <name>Mn(2+)</name>
        <dbReference type="ChEBI" id="CHEBI:29035"/>
    </cofactor>
    <text evidence="9">Binds 2 manganese ions per subunit.</text>
</comment>
<evidence type="ECO:0000256" key="1">
    <source>
        <dbReference type="ARBA" id="ARBA00000135"/>
    </source>
</evidence>
<dbReference type="InterPro" id="IPR008283">
    <property type="entry name" value="Peptidase_M17_N"/>
</dbReference>
<dbReference type="GO" id="GO:0005737">
    <property type="term" value="C:cytoplasm"/>
    <property type="evidence" value="ECO:0007669"/>
    <property type="project" value="UniProtKB-SubCell"/>
</dbReference>
<dbReference type="NCBIfam" id="NF002072">
    <property type="entry name" value="PRK00913.1-1"/>
    <property type="match status" value="1"/>
</dbReference>
<dbReference type="SUPFAM" id="SSF53187">
    <property type="entry name" value="Zn-dependent exopeptidases"/>
    <property type="match status" value="1"/>
</dbReference>
<feature type="active site" evidence="9">
    <location>
        <position position="282"/>
    </location>
</feature>
<feature type="binding site" evidence="9">
    <location>
        <position position="275"/>
    </location>
    <ligand>
        <name>Mn(2+)</name>
        <dbReference type="ChEBI" id="CHEBI:29035"/>
        <label>2</label>
    </ligand>
</feature>
<sequence>MEFNIQNNILLTEHNSCIVIGVFEFNKLSTIAEKLDFISEGYISNLLRSGELEGKIGQTLLLYNVPKILSERILLVGCGKKELELNDRQYKQIIKKTINTLNKTGAVNAIYFLTDLYVKNRNNYWKIRQAVETVMDTLYVFDKFKSNKNETRKRLHKIIFNISTCHDLKNGELAIQHGMAISIGIKSAKDLANLPPNICNPAYLASKACQLADNFKNITTTVIGEKQMKDYGMNAYLAVGQGSKNESLMSIIEYKGSKNLNEKPIVIIGKGLTFDSGGISIKSSNNMDEMKYDMCGAATAYGIMRFIIELKLPINIIAVLAGCENMPSSKAYRPGDILTTMSGKTVEVLNTDAEGRLVICDTLTYIERFNPEVVIDVATLTGACMIALGNHYNGLMSNHDSLANELLNAGNQSGDKAWRLPLSEEFYEQLESKVADLANIGGNYGGAITAGCFLEKFANKYHWCHLDIAGTAWESGKKKGATGRPVTLLAQFLLNRIYITRTNE</sequence>
<gene>
    <name evidence="9 11" type="primary">pepA</name>
    <name evidence="11" type="ORF">AUT07_00637</name>
</gene>
<dbReference type="OrthoDB" id="9809354at2"/>
<dbReference type="EC" id="3.4.11.10" evidence="9"/>
<dbReference type="PANTHER" id="PTHR11963">
    <property type="entry name" value="LEUCINE AMINOPEPTIDASE-RELATED"/>
    <property type="match status" value="1"/>
</dbReference>
<proteinExistence type="inferred from homology"/>
<dbReference type="STRING" id="634113.AUT07_00637"/>
<keyword evidence="8 9" id="KW-0464">Manganese</keyword>
<dbReference type="PRINTS" id="PR00481">
    <property type="entry name" value="LAMNOPPTDASE"/>
</dbReference>
<feature type="domain" description="Cytosol aminopeptidase" evidence="10">
    <location>
        <begin position="350"/>
        <end position="357"/>
    </location>
</feature>
<feature type="binding site" evidence="9">
    <location>
        <position position="354"/>
    </location>
    <ligand>
        <name>Mn(2+)</name>
        <dbReference type="ChEBI" id="CHEBI:29035"/>
        <label>1</label>
    </ligand>
</feature>
<comment type="similarity">
    <text evidence="3 9">Belongs to the peptidase M17 family.</text>
</comment>
<reference evidence="11 12" key="1">
    <citation type="submission" date="2016-01" db="EMBL/GenBank/DDBJ databases">
        <title>Genome sequence of Ca. Arsenophonus lipopteni, the exclusive symbiont of a blood sucking fly Lipoptena cervi (Diptera: Hippoboscidae).</title>
        <authorList>
            <person name="Novakova E."/>
            <person name="Hypsa V."/>
            <person name="Nguyen P."/>
            <person name="Husnik F."/>
            <person name="Darby A.C."/>
        </authorList>
    </citation>
    <scope>NUCLEOTIDE SEQUENCE [LARGE SCALE GENOMIC DNA]</scope>
    <source>
        <strain evidence="11 12">CB</strain>
    </source>
</reference>
<evidence type="ECO:0000313" key="11">
    <source>
        <dbReference type="EMBL" id="AMA65188.1"/>
    </source>
</evidence>
<evidence type="ECO:0000256" key="5">
    <source>
        <dbReference type="ARBA" id="ARBA00022670"/>
    </source>
</evidence>
<dbReference type="Proteomes" id="UP000069926">
    <property type="component" value="Chromosome"/>
</dbReference>
<keyword evidence="7 9" id="KW-0378">Hydrolase</keyword>
<feature type="binding site" evidence="9">
    <location>
        <position position="270"/>
    </location>
    <ligand>
        <name>Mn(2+)</name>
        <dbReference type="ChEBI" id="CHEBI:29035"/>
        <label>2</label>
    </ligand>
</feature>
<dbReference type="CDD" id="cd00433">
    <property type="entry name" value="Peptidase_M17"/>
    <property type="match status" value="1"/>
</dbReference>
<evidence type="ECO:0000256" key="4">
    <source>
        <dbReference type="ARBA" id="ARBA00022438"/>
    </source>
</evidence>
<dbReference type="InterPro" id="IPR023042">
    <property type="entry name" value="Peptidase_M17_leu_NH2_pept"/>
</dbReference>
<feature type="active site" evidence="9">
    <location>
        <position position="356"/>
    </location>
</feature>
<organism evidence="11 12">
    <name type="scientific">Candidatus Arsenophonus lipoptenae</name>
    <dbReference type="NCBI Taxonomy" id="634113"/>
    <lineage>
        <taxon>Bacteria</taxon>
        <taxon>Pseudomonadati</taxon>
        <taxon>Pseudomonadota</taxon>
        <taxon>Gammaproteobacteria</taxon>
        <taxon>Enterobacterales</taxon>
        <taxon>Morganellaceae</taxon>
        <taxon>Arsenophonus</taxon>
    </lineage>
</organism>
<feature type="binding site" evidence="9">
    <location>
        <position position="352"/>
    </location>
    <ligand>
        <name>Mn(2+)</name>
        <dbReference type="ChEBI" id="CHEBI:29035"/>
        <label>1</label>
    </ligand>
</feature>
<dbReference type="Gene3D" id="3.40.220.10">
    <property type="entry name" value="Leucine Aminopeptidase, subunit E, domain 1"/>
    <property type="match status" value="1"/>
</dbReference>
<evidence type="ECO:0000256" key="3">
    <source>
        <dbReference type="ARBA" id="ARBA00009528"/>
    </source>
</evidence>
<dbReference type="NCBIfam" id="NF002074">
    <property type="entry name" value="PRK00913.1-4"/>
    <property type="match status" value="1"/>
</dbReference>
<dbReference type="Gene3D" id="3.40.630.10">
    <property type="entry name" value="Zn peptidases"/>
    <property type="match status" value="1"/>
</dbReference>
<dbReference type="GO" id="GO:0006508">
    <property type="term" value="P:proteolysis"/>
    <property type="evidence" value="ECO:0007669"/>
    <property type="project" value="UniProtKB-KW"/>
</dbReference>
<keyword evidence="6 9" id="KW-0479">Metal-binding</keyword>
<name>A0A120HPY7_9GAMM</name>
<dbReference type="HAMAP" id="MF_00181">
    <property type="entry name" value="Cytosol_peptidase_M17"/>
    <property type="match status" value="1"/>
</dbReference>
<dbReference type="PATRIC" id="fig|634113.3.peg.601"/>
<dbReference type="EC" id="3.4.11.1" evidence="9"/>
<evidence type="ECO:0000256" key="7">
    <source>
        <dbReference type="ARBA" id="ARBA00022801"/>
    </source>
</evidence>
<feature type="binding site" evidence="9">
    <location>
        <position position="293"/>
    </location>
    <ligand>
        <name>Mn(2+)</name>
        <dbReference type="ChEBI" id="CHEBI:29035"/>
        <label>2</label>
    </ligand>
</feature>
<dbReference type="Pfam" id="PF00883">
    <property type="entry name" value="Peptidase_M17"/>
    <property type="match status" value="1"/>
</dbReference>
<dbReference type="GO" id="GO:0070006">
    <property type="term" value="F:metalloaminopeptidase activity"/>
    <property type="evidence" value="ECO:0007669"/>
    <property type="project" value="InterPro"/>
</dbReference>
<evidence type="ECO:0000259" key="10">
    <source>
        <dbReference type="PROSITE" id="PS00631"/>
    </source>
</evidence>
<dbReference type="GO" id="GO:0030145">
    <property type="term" value="F:manganese ion binding"/>
    <property type="evidence" value="ECO:0007669"/>
    <property type="project" value="UniProtKB-UniRule"/>
</dbReference>
<accession>A0A120HPY7</accession>
<feature type="binding site" evidence="9">
    <location>
        <position position="275"/>
    </location>
    <ligand>
        <name>Mn(2+)</name>
        <dbReference type="ChEBI" id="CHEBI:29035"/>
        <label>1</label>
    </ligand>
</feature>
<keyword evidence="12" id="KW-1185">Reference proteome</keyword>
<keyword evidence="5 9" id="KW-0645">Protease</keyword>
<comment type="catalytic activity">
    <reaction evidence="1 9">
        <text>Release of an N-terminal amino acid, Xaa-|-Yaa-, in which Xaa is preferably Leu, but may be other amino acids including Pro although not Arg or Lys, and Yaa may be Pro. Amino acid amides and methyl esters are also readily hydrolyzed, but rates on arylamides are exceedingly low.</text>
        <dbReference type="EC" id="3.4.11.1"/>
    </reaction>
</comment>
<dbReference type="RefSeq" id="WP_066284032.1">
    <property type="nucleotide sequence ID" value="NZ_CP013920.1"/>
</dbReference>
<dbReference type="PROSITE" id="PS00631">
    <property type="entry name" value="CYTOSOL_AP"/>
    <property type="match status" value="1"/>
</dbReference>
<dbReference type="KEGG" id="asy:AUT07_00637"/>
<comment type="catalytic activity">
    <reaction evidence="2 9">
        <text>Release of an N-terminal amino acid, preferentially leucine, but not glutamic or aspartic acids.</text>
        <dbReference type="EC" id="3.4.11.10"/>
    </reaction>
</comment>
<evidence type="ECO:0000256" key="9">
    <source>
        <dbReference type="HAMAP-Rule" id="MF_00181"/>
    </source>
</evidence>
<dbReference type="InterPro" id="IPR011356">
    <property type="entry name" value="Leucine_aapep/pepB"/>
</dbReference>
<evidence type="ECO:0000313" key="12">
    <source>
        <dbReference type="Proteomes" id="UP000069926"/>
    </source>
</evidence>
<keyword evidence="9" id="KW-0963">Cytoplasm</keyword>
<dbReference type="Pfam" id="PF02789">
    <property type="entry name" value="Peptidase_M17_N"/>
    <property type="match status" value="1"/>
</dbReference>
<comment type="function">
    <text evidence="9">Presumably involved in the processing and regular turnover of intracellular proteins. Catalyzes the removal of unsubstituted N-terminal amino acids from various peptides.</text>
</comment>
<dbReference type="SUPFAM" id="SSF52949">
    <property type="entry name" value="Macro domain-like"/>
    <property type="match status" value="1"/>
</dbReference>
<evidence type="ECO:0000256" key="8">
    <source>
        <dbReference type="ARBA" id="ARBA00023211"/>
    </source>
</evidence>
<keyword evidence="4 9" id="KW-0031">Aminopeptidase</keyword>
<dbReference type="AlphaFoldDB" id="A0A120HPY7"/>
<dbReference type="InterPro" id="IPR043472">
    <property type="entry name" value="Macro_dom-like"/>
</dbReference>
<dbReference type="FunFam" id="3.40.630.10:FF:000004">
    <property type="entry name" value="Probable cytosol aminopeptidase"/>
    <property type="match status" value="1"/>
</dbReference>
<dbReference type="PANTHER" id="PTHR11963:SF23">
    <property type="entry name" value="CYTOSOL AMINOPEPTIDASE"/>
    <property type="match status" value="1"/>
</dbReference>
<feature type="binding site" evidence="9">
    <location>
        <position position="354"/>
    </location>
    <ligand>
        <name>Mn(2+)</name>
        <dbReference type="ChEBI" id="CHEBI:29035"/>
        <label>2</label>
    </ligand>
</feature>
<evidence type="ECO:0000256" key="2">
    <source>
        <dbReference type="ARBA" id="ARBA00000967"/>
    </source>
</evidence>
<dbReference type="InterPro" id="IPR000819">
    <property type="entry name" value="Peptidase_M17_C"/>
</dbReference>